<name>A0A644YID6_9ZZZZ</name>
<dbReference type="InterPro" id="IPR043735">
    <property type="entry name" value="DUF5680"/>
</dbReference>
<dbReference type="Pfam" id="PF18931">
    <property type="entry name" value="DUF5680"/>
    <property type="match status" value="1"/>
</dbReference>
<sequence>MGDQSKFKSFIVEAKRNTYASGAKKEESSRPNSKDYAYKKFNYYYLDSFVGNKDFIGEELVWDNEKICWGMNYKGQVLVKETPSGFSKFLKDALKKVSDDCPFRGPRHFEDEDFVYECTWDGDIASFNGVEAIYHKGTQIFKLYFHGGNLK</sequence>
<evidence type="ECO:0000313" key="2">
    <source>
        <dbReference type="EMBL" id="MPM26253.1"/>
    </source>
</evidence>
<accession>A0A644YID6</accession>
<feature type="domain" description="DUF5680" evidence="1">
    <location>
        <begin position="47"/>
        <end position="149"/>
    </location>
</feature>
<evidence type="ECO:0000259" key="1">
    <source>
        <dbReference type="Pfam" id="PF18931"/>
    </source>
</evidence>
<dbReference type="EMBL" id="VSSQ01004689">
    <property type="protein sequence ID" value="MPM26253.1"/>
    <property type="molecule type" value="Genomic_DNA"/>
</dbReference>
<organism evidence="2">
    <name type="scientific">bioreactor metagenome</name>
    <dbReference type="NCBI Taxonomy" id="1076179"/>
    <lineage>
        <taxon>unclassified sequences</taxon>
        <taxon>metagenomes</taxon>
        <taxon>ecological metagenomes</taxon>
    </lineage>
</organism>
<proteinExistence type="predicted"/>
<gene>
    <name evidence="2" type="ORF">SDC9_72754</name>
</gene>
<dbReference type="AlphaFoldDB" id="A0A644YID6"/>
<reference evidence="2" key="1">
    <citation type="submission" date="2019-08" db="EMBL/GenBank/DDBJ databases">
        <authorList>
            <person name="Kucharzyk K."/>
            <person name="Murdoch R.W."/>
            <person name="Higgins S."/>
            <person name="Loffler F."/>
        </authorList>
    </citation>
    <scope>NUCLEOTIDE SEQUENCE</scope>
</reference>
<comment type="caution">
    <text evidence="2">The sequence shown here is derived from an EMBL/GenBank/DDBJ whole genome shotgun (WGS) entry which is preliminary data.</text>
</comment>
<protein>
    <recommendedName>
        <fullName evidence="1">DUF5680 domain-containing protein</fullName>
    </recommendedName>
</protein>